<feature type="signal peptide" evidence="1">
    <location>
        <begin position="1"/>
        <end position="18"/>
    </location>
</feature>
<accession>A0AAD1Y2N8</accession>
<evidence type="ECO:0000313" key="2">
    <source>
        <dbReference type="EMBL" id="CAI2383700.1"/>
    </source>
</evidence>
<proteinExistence type="predicted"/>
<protein>
    <submittedName>
        <fullName evidence="2">Uncharacterized protein</fullName>
    </submittedName>
</protein>
<keyword evidence="3" id="KW-1185">Reference proteome</keyword>
<name>A0AAD1Y2N8_EUPCR</name>
<feature type="chain" id="PRO_5042276545" evidence="1">
    <location>
        <begin position="19"/>
        <end position="86"/>
    </location>
</feature>
<sequence>MRFLIVTFIALFVAGSVAKPILLQQTKPDSLAVLDNCLWFVGDLFTASWKSIVSLVTLNFSEWVKNLEDIALNIFMILINCVAYPN</sequence>
<evidence type="ECO:0000256" key="1">
    <source>
        <dbReference type="SAM" id="SignalP"/>
    </source>
</evidence>
<comment type="caution">
    <text evidence="2">The sequence shown here is derived from an EMBL/GenBank/DDBJ whole genome shotgun (WGS) entry which is preliminary data.</text>
</comment>
<evidence type="ECO:0000313" key="3">
    <source>
        <dbReference type="Proteomes" id="UP001295684"/>
    </source>
</evidence>
<gene>
    <name evidence="2" type="ORF">ECRASSUSDP1_LOCUS25209</name>
</gene>
<organism evidence="2 3">
    <name type="scientific">Euplotes crassus</name>
    <dbReference type="NCBI Taxonomy" id="5936"/>
    <lineage>
        <taxon>Eukaryota</taxon>
        <taxon>Sar</taxon>
        <taxon>Alveolata</taxon>
        <taxon>Ciliophora</taxon>
        <taxon>Intramacronucleata</taxon>
        <taxon>Spirotrichea</taxon>
        <taxon>Hypotrichia</taxon>
        <taxon>Euplotida</taxon>
        <taxon>Euplotidae</taxon>
        <taxon>Moneuplotes</taxon>
    </lineage>
</organism>
<reference evidence="2" key="1">
    <citation type="submission" date="2023-07" db="EMBL/GenBank/DDBJ databases">
        <authorList>
            <consortium name="AG Swart"/>
            <person name="Singh M."/>
            <person name="Singh A."/>
            <person name="Seah K."/>
            <person name="Emmerich C."/>
        </authorList>
    </citation>
    <scope>NUCLEOTIDE SEQUENCE</scope>
    <source>
        <strain evidence="2">DP1</strain>
    </source>
</reference>
<dbReference type="AlphaFoldDB" id="A0AAD1Y2N8"/>
<dbReference type="Proteomes" id="UP001295684">
    <property type="component" value="Unassembled WGS sequence"/>
</dbReference>
<dbReference type="EMBL" id="CAMPGE010025998">
    <property type="protein sequence ID" value="CAI2383700.1"/>
    <property type="molecule type" value="Genomic_DNA"/>
</dbReference>
<keyword evidence="1" id="KW-0732">Signal</keyword>